<reference evidence="2 3" key="1">
    <citation type="submission" date="2018-07" db="EMBL/GenBank/DDBJ databases">
        <title>Genome sequence of Rhodococcus rhodnii ATCC 35071 from Rhodnius prolixus.</title>
        <authorList>
            <person name="Patel V."/>
            <person name="Vogel K.J."/>
        </authorList>
    </citation>
    <scope>NUCLEOTIDE SEQUENCE [LARGE SCALE GENOMIC DNA]</scope>
    <source>
        <strain evidence="2 3">ATCC 35071</strain>
    </source>
</reference>
<dbReference type="Pfam" id="PF21997">
    <property type="entry name" value="DUF6928"/>
    <property type="match status" value="1"/>
</dbReference>
<feature type="compositionally biased region" description="Pro residues" evidence="1">
    <location>
        <begin position="224"/>
        <end position="233"/>
    </location>
</feature>
<evidence type="ECO:0000313" key="3">
    <source>
        <dbReference type="Proteomes" id="UP000471120"/>
    </source>
</evidence>
<dbReference type="AlphaFoldDB" id="A0A6P2CCK2"/>
<accession>A0A6P2CCK2</accession>
<evidence type="ECO:0000256" key="1">
    <source>
        <dbReference type="SAM" id="MobiDB-lite"/>
    </source>
</evidence>
<sequence>MARAISTIWLVHRADPVRALSDRPAPDPVASRGLATALLGTSDLAASDPVPLSTVAGGTDDQVYVGAYPRVTVVASPLFAVDLPSQLPPSQRLRAERTILVASHPQDASGAFALWEGDRLRRAFSATPNRIVEDIGLPQVWEAPFWAGEHPLRYRDGTLPDPDALPFHPQQFAEHANLAWLGFRYTRAAPSDPVRAADLRVIGFRPASVPALPGPTPPERDPRPTPNAAPRPDPITVVRQPPRGVFARVLDYFGYRE</sequence>
<name>A0A6P2CCK2_9NOCA</name>
<proteinExistence type="predicted"/>
<dbReference type="Proteomes" id="UP000471120">
    <property type="component" value="Unassembled WGS sequence"/>
</dbReference>
<evidence type="ECO:0000313" key="2">
    <source>
        <dbReference type="EMBL" id="TXG88976.1"/>
    </source>
</evidence>
<protein>
    <submittedName>
        <fullName evidence="2">Uncharacterized protein</fullName>
    </submittedName>
</protein>
<dbReference type="EMBL" id="QRCM01000001">
    <property type="protein sequence ID" value="TXG88976.1"/>
    <property type="molecule type" value="Genomic_DNA"/>
</dbReference>
<feature type="region of interest" description="Disordered" evidence="1">
    <location>
        <begin position="208"/>
        <end position="240"/>
    </location>
</feature>
<gene>
    <name evidence="2" type="ORF">DW322_00375</name>
</gene>
<comment type="caution">
    <text evidence="2">The sequence shown here is derived from an EMBL/GenBank/DDBJ whole genome shotgun (WGS) entry which is preliminary data.</text>
</comment>
<dbReference type="RefSeq" id="WP_010836896.1">
    <property type="nucleotide sequence ID" value="NZ_QRCM01000001.1"/>
</dbReference>
<organism evidence="2 3">
    <name type="scientific">Rhodococcus rhodnii</name>
    <dbReference type="NCBI Taxonomy" id="38312"/>
    <lineage>
        <taxon>Bacteria</taxon>
        <taxon>Bacillati</taxon>
        <taxon>Actinomycetota</taxon>
        <taxon>Actinomycetes</taxon>
        <taxon>Mycobacteriales</taxon>
        <taxon>Nocardiaceae</taxon>
        <taxon>Rhodococcus</taxon>
    </lineage>
</organism>
<dbReference type="InterPro" id="IPR053847">
    <property type="entry name" value="DUF6928"/>
</dbReference>